<evidence type="ECO:0000256" key="1">
    <source>
        <dbReference type="SAM" id="Phobius"/>
    </source>
</evidence>
<dbReference type="STRING" id="1454006.AW14_07985"/>
<keyword evidence="1" id="KW-0812">Transmembrane</keyword>
<organism evidence="2 3">
    <name type="scientific">Siansivirga zeaxanthinifaciens CC-SAMT-1</name>
    <dbReference type="NCBI Taxonomy" id="1454006"/>
    <lineage>
        <taxon>Bacteria</taxon>
        <taxon>Pseudomonadati</taxon>
        <taxon>Bacteroidota</taxon>
        <taxon>Flavobacteriia</taxon>
        <taxon>Flavobacteriales</taxon>
        <taxon>Flavobacteriaceae</taxon>
        <taxon>Siansivirga</taxon>
    </lineage>
</organism>
<evidence type="ECO:0000313" key="3">
    <source>
        <dbReference type="Proteomes" id="UP000032229"/>
    </source>
</evidence>
<feature type="transmembrane region" description="Helical" evidence="1">
    <location>
        <begin position="21"/>
        <end position="41"/>
    </location>
</feature>
<proteinExistence type="predicted"/>
<dbReference type="EMBL" id="CP007202">
    <property type="protein sequence ID" value="AJR04874.1"/>
    <property type="molecule type" value="Genomic_DNA"/>
</dbReference>
<accession>A0A0C5WI81</accession>
<dbReference type="HOGENOM" id="CLU_1659552_0_0_10"/>
<dbReference type="AlphaFoldDB" id="A0A0C5WI81"/>
<protein>
    <submittedName>
        <fullName evidence="2">Uncharacterized protein</fullName>
    </submittedName>
</protein>
<keyword evidence="1" id="KW-0472">Membrane</keyword>
<sequence>MIMVGAVAGAKAVEGLSQNKATPYIIGGIILVGIGITYFGVIRPILCKTGIADCKSSKKIRDIMSYKGFDPNFARPEKVTLSHDRAKQLATQIYDAGSWYNDDEGAIYSALEEAGSADNLSLISRMFSAMKYGSLAEYITYYLDDADEVARVKDILESY</sequence>
<keyword evidence="3" id="KW-1185">Reference proteome</keyword>
<dbReference type="Proteomes" id="UP000032229">
    <property type="component" value="Chromosome"/>
</dbReference>
<evidence type="ECO:0000313" key="2">
    <source>
        <dbReference type="EMBL" id="AJR04874.1"/>
    </source>
</evidence>
<keyword evidence="1" id="KW-1133">Transmembrane helix</keyword>
<reference evidence="2 3" key="1">
    <citation type="submission" date="2014-02" db="EMBL/GenBank/DDBJ databases">
        <authorList>
            <person name="Young C.-C."/>
            <person name="Hameed A."/>
            <person name="Huang H.-C."/>
            <person name="Shahina M."/>
        </authorList>
    </citation>
    <scope>NUCLEOTIDE SEQUENCE [LARGE SCALE GENOMIC DNA]</scope>
    <source>
        <strain evidence="2 3">CC-SAMT-1</strain>
    </source>
</reference>
<dbReference type="KEGG" id="sze:AW14_07985"/>
<gene>
    <name evidence="2" type="ORF">AW14_07985</name>
</gene>
<name>A0A0C5WI81_9FLAO</name>